<dbReference type="GO" id="GO:0055086">
    <property type="term" value="P:nucleobase-containing small molecule metabolic process"/>
    <property type="evidence" value="ECO:0007669"/>
    <property type="project" value="UniProtKB-ARBA"/>
</dbReference>
<evidence type="ECO:0000256" key="1">
    <source>
        <dbReference type="ARBA" id="ARBA00006576"/>
    </source>
</evidence>
<dbReference type="VEuPathDB" id="TriTrypDB:Tbg972.9.1500"/>
<dbReference type="PANTHER" id="PTHR11644:SF2">
    <property type="entry name" value="CYTIDINE DEAMINASE"/>
    <property type="match status" value="1"/>
</dbReference>
<sequence length="259" mass="27897">MVAASFIRTVWEYACESLEGVALPRPMALSVFWCVKTLSKAGGGVTVTNDIAIFSYFSPFCYGHVFRHYHREKHRVTMQCSSLKTGCLKLLSQLPEGLQQAGRTAVSAHQRSYCPYSNFAVGAALLHDDGKVTSGCNYETCVYKGTCAEACAIVKANMDGYRTAQAVAIYGRSVLPTAAAAAADATVPPCGFCRQLLAEVADLSGNMNDFLVVLVTFDQEHARLFRLSELLPQPFGPSSIGMDVAALATGEHSRCPGTF</sequence>
<dbReference type="SUPFAM" id="SSF53927">
    <property type="entry name" value="Cytidine deaminase-like"/>
    <property type="match status" value="1"/>
</dbReference>
<dbReference type="GO" id="GO:0004126">
    <property type="term" value="F:cytidine deaminase activity"/>
    <property type="evidence" value="ECO:0007669"/>
    <property type="project" value="UniProtKB-ARBA"/>
</dbReference>
<dbReference type="GeneID" id="23860133"/>
<proteinExistence type="inferred from homology"/>
<dbReference type="Gene3D" id="3.40.140.10">
    <property type="entry name" value="Cytidine Deaminase, domain 2"/>
    <property type="match status" value="1"/>
</dbReference>
<protein>
    <submittedName>
        <fullName evidence="3">Cytidine deaminase, putative</fullName>
    </submittedName>
</protein>
<dbReference type="FunFam" id="3.40.140.10:FF:000088">
    <property type="entry name" value="Cytidine deaminase, putative"/>
    <property type="match status" value="1"/>
</dbReference>
<accession>C9ZXD1</accession>
<dbReference type="OrthoDB" id="414540at2759"/>
<evidence type="ECO:0000259" key="2">
    <source>
        <dbReference type="PROSITE" id="PS51747"/>
    </source>
</evidence>
<name>C9ZXD1_TRYB9</name>
<reference evidence="4" key="1">
    <citation type="journal article" date="2010" name="PLoS Negl. Trop. Dis.">
        <title>The genome sequence of Trypanosoma brucei gambiense, causative agent of chronic human african trypanosomiasis.</title>
        <authorList>
            <person name="Jackson A.P."/>
            <person name="Sanders M."/>
            <person name="Berry A."/>
            <person name="McQuillan J."/>
            <person name="Aslett M.A."/>
            <person name="Quail M.A."/>
            <person name="Chukualim B."/>
            <person name="Capewell P."/>
            <person name="MacLeod A."/>
            <person name="Melville S.E."/>
            <person name="Gibson W."/>
            <person name="Barry J.D."/>
            <person name="Berriman M."/>
            <person name="Hertz-Fowler C."/>
        </authorList>
    </citation>
    <scope>NUCLEOTIDE SEQUENCE [LARGE SCALE GENOMIC DNA]</scope>
    <source>
        <strain evidence="4">MHOM/CI/86/DAL972</strain>
    </source>
</reference>
<dbReference type="InterPro" id="IPR016193">
    <property type="entry name" value="Cytidine_deaminase-like"/>
</dbReference>
<dbReference type="Pfam" id="PF00383">
    <property type="entry name" value="dCMP_cyt_deam_1"/>
    <property type="match status" value="1"/>
</dbReference>
<dbReference type="PANTHER" id="PTHR11644">
    <property type="entry name" value="CYTIDINE DEAMINASE"/>
    <property type="match status" value="1"/>
</dbReference>
<organism evidence="3 4">
    <name type="scientific">Trypanosoma brucei gambiense (strain MHOM/CI/86/DAL972)</name>
    <dbReference type="NCBI Taxonomy" id="679716"/>
    <lineage>
        <taxon>Eukaryota</taxon>
        <taxon>Discoba</taxon>
        <taxon>Euglenozoa</taxon>
        <taxon>Kinetoplastea</taxon>
        <taxon>Metakinetoplastina</taxon>
        <taxon>Trypanosomatida</taxon>
        <taxon>Trypanosomatidae</taxon>
        <taxon>Trypanosoma</taxon>
    </lineage>
</organism>
<dbReference type="NCBIfam" id="NF004064">
    <property type="entry name" value="PRK05578.1"/>
    <property type="match status" value="1"/>
</dbReference>
<dbReference type="EMBL" id="FN554972">
    <property type="protein sequence ID" value="CBH14075.1"/>
    <property type="molecule type" value="Genomic_DNA"/>
</dbReference>
<dbReference type="InterPro" id="IPR002125">
    <property type="entry name" value="CMP_dCMP_dom"/>
</dbReference>
<dbReference type="AlphaFoldDB" id="C9ZXD1"/>
<dbReference type="GO" id="GO:0008270">
    <property type="term" value="F:zinc ion binding"/>
    <property type="evidence" value="ECO:0007669"/>
    <property type="project" value="TreeGrafter"/>
</dbReference>
<gene>
    <name evidence="3" type="ORF">TbgDal_IX1500</name>
</gene>
<dbReference type="KEGG" id="tbg:TbgDal_IX1500"/>
<dbReference type="CDD" id="cd01283">
    <property type="entry name" value="cytidine_deaminase"/>
    <property type="match status" value="1"/>
</dbReference>
<comment type="similarity">
    <text evidence="1">Belongs to the cytidine and deoxycytidylate deaminase family.</text>
</comment>
<evidence type="ECO:0000313" key="3">
    <source>
        <dbReference type="EMBL" id="CBH14075.1"/>
    </source>
</evidence>
<dbReference type="GO" id="GO:0072527">
    <property type="term" value="P:pyrimidine-containing compound metabolic process"/>
    <property type="evidence" value="ECO:0007669"/>
    <property type="project" value="UniProtKB-ARBA"/>
</dbReference>
<dbReference type="InterPro" id="IPR050202">
    <property type="entry name" value="Cyt/Deoxycyt_deaminase"/>
</dbReference>
<evidence type="ECO:0000313" key="4">
    <source>
        <dbReference type="Proteomes" id="UP000002316"/>
    </source>
</evidence>
<dbReference type="GO" id="GO:0005829">
    <property type="term" value="C:cytosol"/>
    <property type="evidence" value="ECO:0007669"/>
    <property type="project" value="TreeGrafter"/>
</dbReference>
<feature type="domain" description="CMP/dCMP-type deaminase" evidence="2">
    <location>
        <begin position="96"/>
        <end position="238"/>
    </location>
</feature>
<dbReference type="Proteomes" id="UP000002316">
    <property type="component" value="Chromosome 9"/>
</dbReference>
<dbReference type="PROSITE" id="PS51747">
    <property type="entry name" value="CYT_DCMP_DEAMINASES_2"/>
    <property type="match status" value="1"/>
</dbReference>
<dbReference type="RefSeq" id="XP_011776346.1">
    <property type="nucleotide sequence ID" value="XM_011778044.1"/>
</dbReference>